<proteinExistence type="predicted"/>
<evidence type="ECO:0000313" key="3">
    <source>
        <dbReference type="Proteomes" id="UP000254701"/>
    </source>
</evidence>
<protein>
    <recommendedName>
        <fullName evidence="4">Lipoprotein</fullName>
    </recommendedName>
</protein>
<accession>A0A380WPM9</accession>
<gene>
    <name evidence="2" type="ORF">NCTC10684_03540</name>
</gene>
<dbReference type="OrthoDB" id="8115559at2"/>
<dbReference type="EMBL" id="UFSM01000001">
    <property type="protein sequence ID" value="SUU90286.1"/>
    <property type="molecule type" value="Genomic_DNA"/>
</dbReference>
<organism evidence="2 3">
    <name type="scientific">Aminobacter aminovorans</name>
    <name type="common">Chelatobacter heintzii</name>
    <dbReference type="NCBI Taxonomy" id="83263"/>
    <lineage>
        <taxon>Bacteria</taxon>
        <taxon>Pseudomonadati</taxon>
        <taxon>Pseudomonadota</taxon>
        <taxon>Alphaproteobacteria</taxon>
        <taxon>Hyphomicrobiales</taxon>
        <taxon>Phyllobacteriaceae</taxon>
        <taxon>Aminobacter</taxon>
    </lineage>
</organism>
<dbReference type="AlphaFoldDB" id="A0A380WPM9"/>
<evidence type="ECO:0008006" key="4">
    <source>
        <dbReference type="Google" id="ProtNLM"/>
    </source>
</evidence>
<feature type="chain" id="PRO_5016987700" description="Lipoprotein" evidence="1">
    <location>
        <begin position="29"/>
        <end position="149"/>
    </location>
</feature>
<evidence type="ECO:0000313" key="2">
    <source>
        <dbReference type="EMBL" id="SUU90286.1"/>
    </source>
</evidence>
<dbReference type="Proteomes" id="UP000254701">
    <property type="component" value="Unassembled WGS sequence"/>
</dbReference>
<evidence type="ECO:0000256" key="1">
    <source>
        <dbReference type="SAM" id="SignalP"/>
    </source>
</evidence>
<name>A0A380WPM9_AMIAI</name>
<reference evidence="2 3" key="1">
    <citation type="submission" date="2018-06" db="EMBL/GenBank/DDBJ databases">
        <authorList>
            <consortium name="Pathogen Informatics"/>
            <person name="Doyle S."/>
        </authorList>
    </citation>
    <scope>NUCLEOTIDE SEQUENCE [LARGE SCALE GENOMIC DNA]</scope>
    <source>
        <strain evidence="2 3">NCTC10684</strain>
    </source>
</reference>
<feature type="signal peptide" evidence="1">
    <location>
        <begin position="1"/>
        <end position="28"/>
    </location>
</feature>
<dbReference type="PROSITE" id="PS51257">
    <property type="entry name" value="PROKAR_LIPOPROTEIN"/>
    <property type="match status" value="1"/>
</dbReference>
<sequence>MAGTRYMTQARSICMVVQAAAMSLTLMACTTATESSFEGPDFSDDTRNLEKQMMAEAAALGTAQGVAGAAASMIPMGAGSLVTTAAGRAARDAMIIRHDKLMRAQIERDNAEFYKRYGITDADAGPALADQSVRGGSKRCARRGGVRRC</sequence>
<dbReference type="RefSeq" id="WP_131922359.1">
    <property type="nucleotide sequence ID" value="NZ_BAAAVY010000002.1"/>
</dbReference>
<keyword evidence="1" id="KW-0732">Signal</keyword>